<dbReference type="OrthoDB" id="9909819at2"/>
<dbReference type="EMBL" id="FOTO01000027">
    <property type="protein sequence ID" value="SFM24346.1"/>
    <property type="molecule type" value="Genomic_DNA"/>
</dbReference>
<organism evidence="1 2">
    <name type="scientific">Desulfomicrobium norvegicum (strain DSM 1741 / NCIMB 8310)</name>
    <name type="common">Desulfovibrio baculatus (strain Norway 4)</name>
    <name type="synonym">Desulfovibrio desulfuricans (strain Norway 4)</name>
    <dbReference type="NCBI Taxonomy" id="52561"/>
    <lineage>
        <taxon>Bacteria</taxon>
        <taxon>Pseudomonadati</taxon>
        <taxon>Thermodesulfobacteriota</taxon>
        <taxon>Desulfovibrionia</taxon>
        <taxon>Desulfovibrionales</taxon>
        <taxon>Desulfomicrobiaceae</taxon>
        <taxon>Desulfomicrobium</taxon>
    </lineage>
</organism>
<accession>A0A8G2C6C4</accession>
<evidence type="ECO:0000313" key="1">
    <source>
        <dbReference type="EMBL" id="SFM24346.1"/>
    </source>
</evidence>
<dbReference type="RefSeq" id="WP_143077972.1">
    <property type="nucleotide sequence ID" value="NZ_FOTO01000027.1"/>
</dbReference>
<evidence type="ECO:0000313" key="2">
    <source>
        <dbReference type="Proteomes" id="UP000199581"/>
    </source>
</evidence>
<dbReference type="Proteomes" id="UP000199581">
    <property type="component" value="Unassembled WGS sequence"/>
</dbReference>
<sequence>MLLIPIHLLIDDSKTKFPSFFNEKTLGISRKTIENYLNKKSKPTQKSLNTIRSTLSNTDILDDESIEKIISLFKNLDIDSKWQPKGFQNLTNESVCNSQRIFFEMVNLNYAFTMDIISHGGIKIERDKFISILDKYTNIEPINAIYNSFDHFNYELHASLNLLRFDIILYFLSSLDVDLNEFSLKNESKFKFIIPRVENDILAPPYRLLTDRLMKRFNILSINELSHILCNNEIEYADKKRFINRLRSHVKIYDPENKSVLDVFEKILNKESIEFKKIKSDINIYIYTSKILNRLLIWIKKTEIFKSDQEIADFFSRYDMWYNHHSLQQQNQPKMMDQTSSASLA</sequence>
<protein>
    <submittedName>
        <fullName evidence="1">Uncharacterized protein</fullName>
    </submittedName>
</protein>
<keyword evidence="2" id="KW-1185">Reference proteome</keyword>
<comment type="caution">
    <text evidence="1">The sequence shown here is derived from an EMBL/GenBank/DDBJ whole genome shotgun (WGS) entry which is preliminary data.</text>
</comment>
<name>A0A8G2C6C4_DESNO</name>
<gene>
    <name evidence="1" type="ORF">SAMN05421830_1272</name>
</gene>
<dbReference type="AlphaFoldDB" id="A0A8G2C6C4"/>
<proteinExistence type="predicted"/>
<reference evidence="1 2" key="1">
    <citation type="submission" date="2016-10" db="EMBL/GenBank/DDBJ databases">
        <authorList>
            <person name="Varghese N."/>
            <person name="Submissions S."/>
        </authorList>
    </citation>
    <scope>NUCLEOTIDE SEQUENCE [LARGE SCALE GENOMIC DNA]</scope>
    <source>
        <strain evidence="1 2">DSM 1741</strain>
    </source>
</reference>